<comment type="caution">
    <text evidence="1">The sequence shown here is derived from an EMBL/GenBank/DDBJ whole genome shotgun (WGS) entry which is preliminary data.</text>
</comment>
<protein>
    <submittedName>
        <fullName evidence="1">Uncharacterized protein</fullName>
    </submittedName>
</protein>
<dbReference type="AlphaFoldDB" id="A0A177ASW3"/>
<reference evidence="1 2" key="1">
    <citation type="submission" date="2016-04" db="EMBL/GenBank/DDBJ databases">
        <title>The genome of Intoshia linei affirms orthonectids as highly simplified spiralians.</title>
        <authorList>
            <person name="Mikhailov K.V."/>
            <person name="Slusarev G.S."/>
            <person name="Nikitin M.A."/>
            <person name="Logacheva M.D."/>
            <person name="Penin A."/>
            <person name="Aleoshin V."/>
            <person name="Panchin Y.V."/>
        </authorList>
    </citation>
    <scope>NUCLEOTIDE SEQUENCE [LARGE SCALE GENOMIC DNA]</scope>
    <source>
        <strain evidence="1">Intl2013</strain>
        <tissue evidence="1">Whole animal</tissue>
    </source>
</reference>
<gene>
    <name evidence="1" type="ORF">A3Q56_07217</name>
</gene>
<organism evidence="1 2">
    <name type="scientific">Intoshia linei</name>
    <dbReference type="NCBI Taxonomy" id="1819745"/>
    <lineage>
        <taxon>Eukaryota</taxon>
        <taxon>Metazoa</taxon>
        <taxon>Spiralia</taxon>
        <taxon>Lophotrochozoa</taxon>
        <taxon>Mesozoa</taxon>
        <taxon>Orthonectida</taxon>
        <taxon>Rhopaluridae</taxon>
        <taxon>Intoshia</taxon>
    </lineage>
</organism>
<accession>A0A177ASW3</accession>
<name>A0A177ASW3_9BILA</name>
<evidence type="ECO:0000313" key="2">
    <source>
        <dbReference type="Proteomes" id="UP000078046"/>
    </source>
</evidence>
<dbReference type="Proteomes" id="UP000078046">
    <property type="component" value="Unassembled WGS sequence"/>
</dbReference>
<proteinExistence type="predicted"/>
<evidence type="ECO:0000313" key="1">
    <source>
        <dbReference type="EMBL" id="OAF65075.1"/>
    </source>
</evidence>
<dbReference type="OrthoDB" id="119028at2759"/>
<dbReference type="EMBL" id="LWCA01001459">
    <property type="protein sequence ID" value="OAF65075.1"/>
    <property type="molecule type" value="Genomic_DNA"/>
</dbReference>
<keyword evidence="2" id="KW-1185">Reference proteome</keyword>
<sequence length="230" mass="26407">MPTVNMDVKVVREYLIRVSKTEYTRLMLCINDRRQRIALLTREGYLAHDEISSIIRINESISTRLLIGGKTFTTKQLFNSDPAKAMELAQFTAQDVKRTKTNNEITIRVKHNSFKNRFNLMNFKNSSYIGSFMVGASLSWAFSISSLAKKGVDDNNGLMDPRVLVADSCSAIIKAFEEELKNKTNAYSWAKEHQLVRKKTLTNDVTECYIISDMKNVHLDYEINRYQAKS</sequence>